<dbReference type="InterPro" id="IPR043502">
    <property type="entry name" value="DNA/RNA_pol_sf"/>
</dbReference>
<dbReference type="Gene3D" id="2.40.70.10">
    <property type="entry name" value="Acid Proteases"/>
    <property type="match status" value="1"/>
</dbReference>
<evidence type="ECO:0000313" key="2">
    <source>
        <dbReference type="EMBL" id="KAH0776810.1"/>
    </source>
</evidence>
<accession>A0ABQ7W897</accession>
<name>A0ABQ7W897_SOLTU</name>
<dbReference type="InterPro" id="IPR032567">
    <property type="entry name" value="RTL1-rel"/>
</dbReference>
<dbReference type="Pfam" id="PF08284">
    <property type="entry name" value="RVP_2"/>
    <property type="match status" value="1"/>
</dbReference>
<feature type="compositionally biased region" description="Basic residues" evidence="1">
    <location>
        <begin position="26"/>
        <end position="42"/>
    </location>
</feature>
<dbReference type="InterPro" id="IPR021109">
    <property type="entry name" value="Peptidase_aspartic_dom_sf"/>
</dbReference>
<evidence type="ECO:0008006" key="4">
    <source>
        <dbReference type="Google" id="ProtNLM"/>
    </source>
</evidence>
<sequence>MVNTRFNIVRSVAPVNKPVEESAIRGRGRGRGRGRARVRGRGRVASTRDGAPVENAPRDEVPPTHYEEVEEIVEIEDEGDVGQEEDAPARNTGVPPLDPVLSQQIMSFLKRLVGPGFLPAVQATQSPTNRSVTITSPRGDATFDTDAFFRPLLGLVTEKGGMYVTAYEVKFHVLSRNATQLVTTEEERIRLFIKGLTSSYRVPTPEVRGGQHLQPGQFYPLCPLLQQTRAVVPVGNGNNGRGRPHDRRGGNQRARRGRGYGNAGRGAVKPGKEVVRHDDNAQCYAFLGKIEAKASNAVITFALGFDMICDVLDAFIHVSTPVGESVIVTHVYRVCLILFMGFQTWADLVILDMTDFDIILGMTWLSPYYVVLNCNAKFVTLEILGREKLEWEGVYKPKPAKVISPIQARKLVGQGCLAYLAHIRDVEVGSPSIESIHVVSEFREMFLIYLSGMPPDRDIYFCINLEPGTRPISITPYHMAPAELRELKAQIQELLDKGSIRPSASPWGAPILFVKKKNSSMRMFIDY</sequence>
<dbReference type="PANTHER" id="PTHR15503:SF45">
    <property type="entry name" value="RNA-DIRECTED DNA POLYMERASE HOMOLOG"/>
    <property type="match status" value="1"/>
</dbReference>
<keyword evidence="3" id="KW-1185">Reference proteome</keyword>
<evidence type="ECO:0000313" key="3">
    <source>
        <dbReference type="Proteomes" id="UP000826656"/>
    </source>
</evidence>
<proteinExistence type="predicted"/>
<comment type="caution">
    <text evidence="2">The sequence shown here is derived from an EMBL/GenBank/DDBJ whole genome shotgun (WGS) entry which is preliminary data.</text>
</comment>
<dbReference type="SUPFAM" id="SSF56672">
    <property type="entry name" value="DNA/RNA polymerases"/>
    <property type="match status" value="1"/>
</dbReference>
<gene>
    <name evidence="2" type="ORF">KY290_008221</name>
</gene>
<feature type="region of interest" description="Disordered" evidence="1">
    <location>
        <begin position="25"/>
        <end position="61"/>
    </location>
</feature>
<feature type="region of interest" description="Disordered" evidence="1">
    <location>
        <begin position="234"/>
        <end position="271"/>
    </location>
</feature>
<dbReference type="CDD" id="cd00303">
    <property type="entry name" value="retropepsin_like"/>
    <property type="match status" value="1"/>
</dbReference>
<dbReference type="Gene3D" id="3.10.10.10">
    <property type="entry name" value="HIV Type 1 Reverse Transcriptase, subunit A, domain 1"/>
    <property type="match status" value="1"/>
</dbReference>
<organism evidence="2 3">
    <name type="scientific">Solanum tuberosum</name>
    <name type="common">Potato</name>
    <dbReference type="NCBI Taxonomy" id="4113"/>
    <lineage>
        <taxon>Eukaryota</taxon>
        <taxon>Viridiplantae</taxon>
        <taxon>Streptophyta</taxon>
        <taxon>Embryophyta</taxon>
        <taxon>Tracheophyta</taxon>
        <taxon>Spermatophyta</taxon>
        <taxon>Magnoliopsida</taxon>
        <taxon>eudicotyledons</taxon>
        <taxon>Gunneridae</taxon>
        <taxon>Pentapetalae</taxon>
        <taxon>asterids</taxon>
        <taxon>lamiids</taxon>
        <taxon>Solanales</taxon>
        <taxon>Solanaceae</taxon>
        <taxon>Solanoideae</taxon>
        <taxon>Solaneae</taxon>
        <taxon>Solanum</taxon>
    </lineage>
</organism>
<dbReference type="EMBL" id="JAIVGD010000003">
    <property type="protein sequence ID" value="KAH0776810.1"/>
    <property type="molecule type" value="Genomic_DNA"/>
</dbReference>
<dbReference type="PANTHER" id="PTHR15503">
    <property type="entry name" value="LDOC1 RELATED"/>
    <property type="match status" value="1"/>
</dbReference>
<reference evidence="2 3" key="1">
    <citation type="journal article" date="2021" name="bioRxiv">
        <title>Chromosome-scale and haplotype-resolved genome assembly of a tetraploid potato cultivar.</title>
        <authorList>
            <person name="Sun H."/>
            <person name="Jiao W.-B."/>
            <person name="Krause K."/>
            <person name="Campoy J.A."/>
            <person name="Goel M."/>
            <person name="Folz-Donahue K."/>
            <person name="Kukat C."/>
            <person name="Huettel B."/>
            <person name="Schneeberger K."/>
        </authorList>
    </citation>
    <scope>NUCLEOTIDE SEQUENCE [LARGE SCALE GENOMIC DNA]</scope>
    <source>
        <strain evidence="2">SolTubOtavaFocal</strain>
        <tissue evidence="2">Leaves</tissue>
    </source>
</reference>
<evidence type="ECO:0000256" key="1">
    <source>
        <dbReference type="SAM" id="MobiDB-lite"/>
    </source>
</evidence>
<protein>
    <recommendedName>
        <fullName evidence="4">Gag-pol polyprotein</fullName>
    </recommendedName>
</protein>
<dbReference type="Proteomes" id="UP000826656">
    <property type="component" value="Unassembled WGS sequence"/>
</dbReference>